<dbReference type="VEuPathDB" id="FungiDB:MELLADRAFT_112399"/>
<dbReference type="InParanoid" id="F4S6C8"/>
<dbReference type="OrthoDB" id="10426245at2759"/>
<dbReference type="Proteomes" id="UP000001072">
    <property type="component" value="Unassembled WGS sequence"/>
</dbReference>
<dbReference type="KEGG" id="mlr:MELLADRAFT_112399"/>
<organism evidence="2">
    <name type="scientific">Melampsora larici-populina (strain 98AG31 / pathotype 3-4-7)</name>
    <name type="common">Poplar leaf rust fungus</name>
    <dbReference type="NCBI Taxonomy" id="747676"/>
    <lineage>
        <taxon>Eukaryota</taxon>
        <taxon>Fungi</taxon>
        <taxon>Dikarya</taxon>
        <taxon>Basidiomycota</taxon>
        <taxon>Pucciniomycotina</taxon>
        <taxon>Pucciniomycetes</taxon>
        <taxon>Pucciniales</taxon>
        <taxon>Melampsoraceae</taxon>
        <taxon>Melampsora</taxon>
    </lineage>
</organism>
<dbReference type="GeneID" id="18924665"/>
<dbReference type="EMBL" id="GL883154">
    <property type="protein sequence ID" value="EGF99788.1"/>
    <property type="molecule type" value="Genomic_DNA"/>
</dbReference>
<dbReference type="AlphaFoldDB" id="F4S6C8"/>
<accession>F4S6C8</accession>
<dbReference type="HOGENOM" id="CLU_1865558_0_0_1"/>
<reference evidence="2" key="1">
    <citation type="journal article" date="2011" name="Proc. Natl. Acad. Sci. U.S.A.">
        <title>Obligate biotrophy features unraveled by the genomic analysis of rust fungi.</title>
        <authorList>
            <person name="Duplessis S."/>
            <person name="Cuomo C.A."/>
            <person name="Lin Y.-C."/>
            <person name="Aerts A."/>
            <person name="Tisserant E."/>
            <person name="Veneault-Fourrey C."/>
            <person name="Joly D.L."/>
            <person name="Hacquard S."/>
            <person name="Amselem J."/>
            <person name="Cantarel B.L."/>
            <person name="Chiu R."/>
            <person name="Coutinho P.M."/>
            <person name="Feau N."/>
            <person name="Field M."/>
            <person name="Frey P."/>
            <person name="Gelhaye E."/>
            <person name="Goldberg J."/>
            <person name="Grabherr M.G."/>
            <person name="Kodira C.D."/>
            <person name="Kohler A."/>
            <person name="Kuees U."/>
            <person name="Lindquist E.A."/>
            <person name="Lucas S.M."/>
            <person name="Mago R."/>
            <person name="Mauceli E."/>
            <person name="Morin E."/>
            <person name="Murat C."/>
            <person name="Pangilinan J.L."/>
            <person name="Park R."/>
            <person name="Pearson M."/>
            <person name="Quesneville H."/>
            <person name="Rouhier N."/>
            <person name="Sakthikumar S."/>
            <person name="Salamov A.A."/>
            <person name="Schmutz J."/>
            <person name="Selles B."/>
            <person name="Shapiro H."/>
            <person name="Tanguay P."/>
            <person name="Tuskan G.A."/>
            <person name="Henrissat B."/>
            <person name="Van de Peer Y."/>
            <person name="Rouze P."/>
            <person name="Ellis J.G."/>
            <person name="Dodds P.N."/>
            <person name="Schein J.E."/>
            <person name="Zhong S."/>
            <person name="Hamelin R.C."/>
            <person name="Grigoriev I.V."/>
            <person name="Szabo L.J."/>
            <person name="Martin F."/>
        </authorList>
    </citation>
    <scope>NUCLEOTIDE SEQUENCE [LARGE SCALE GENOMIC DNA]</scope>
    <source>
        <strain evidence="2">98AG31 / pathotype 3-4-7</strain>
    </source>
</reference>
<gene>
    <name evidence="1" type="ORF">MELLADRAFT_112399</name>
</gene>
<keyword evidence="2" id="KW-1185">Reference proteome</keyword>
<dbReference type="RefSeq" id="XP_007416936.1">
    <property type="nucleotide sequence ID" value="XM_007416874.1"/>
</dbReference>
<evidence type="ECO:0000313" key="2">
    <source>
        <dbReference type="Proteomes" id="UP000001072"/>
    </source>
</evidence>
<protein>
    <submittedName>
        <fullName evidence="1">Uncharacterized protein</fullName>
    </submittedName>
</protein>
<sequence length="137" mass="15346">MSLVKHVVGESPDHLDLIYLLHPSDFLPGDDRMHPRGTLTVAEDPKGTRAQNFQSCVVACLDHGFFQRALSGIIGMAKFTDINQTPQSQSYSTMIFYQERATSPILKKALVTFRFAVNYKDLVIVLKVVQTLISCNM</sequence>
<evidence type="ECO:0000313" key="1">
    <source>
        <dbReference type="EMBL" id="EGF99788.1"/>
    </source>
</evidence>
<proteinExistence type="predicted"/>
<name>F4S6C8_MELLP</name>